<protein>
    <recommendedName>
        <fullName evidence="4">Secreted protein</fullName>
    </recommendedName>
</protein>
<reference evidence="2" key="2">
    <citation type="journal article" date="2020" name="Nat. Commun.">
        <title>Large-scale genome sequencing of mycorrhizal fungi provides insights into the early evolution of symbiotic traits.</title>
        <authorList>
            <person name="Miyauchi S."/>
            <person name="Kiss E."/>
            <person name="Kuo A."/>
            <person name="Drula E."/>
            <person name="Kohler A."/>
            <person name="Sanchez-Garcia M."/>
            <person name="Morin E."/>
            <person name="Andreopoulos B."/>
            <person name="Barry K.W."/>
            <person name="Bonito G."/>
            <person name="Buee M."/>
            <person name="Carver A."/>
            <person name="Chen C."/>
            <person name="Cichocki N."/>
            <person name="Clum A."/>
            <person name="Culley D."/>
            <person name="Crous P.W."/>
            <person name="Fauchery L."/>
            <person name="Girlanda M."/>
            <person name="Hayes R.D."/>
            <person name="Keri Z."/>
            <person name="LaButti K."/>
            <person name="Lipzen A."/>
            <person name="Lombard V."/>
            <person name="Magnuson J."/>
            <person name="Maillard F."/>
            <person name="Murat C."/>
            <person name="Nolan M."/>
            <person name="Ohm R.A."/>
            <person name="Pangilinan J."/>
            <person name="Pereira M.F."/>
            <person name="Perotto S."/>
            <person name="Peter M."/>
            <person name="Pfister S."/>
            <person name="Riley R."/>
            <person name="Sitrit Y."/>
            <person name="Stielow J.B."/>
            <person name="Szollosi G."/>
            <person name="Zifcakova L."/>
            <person name="Stursova M."/>
            <person name="Spatafora J.W."/>
            <person name="Tedersoo L."/>
            <person name="Vaario L.M."/>
            <person name="Yamada A."/>
            <person name="Yan M."/>
            <person name="Wang P."/>
            <person name="Xu J."/>
            <person name="Bruns T."/>
            <person name="Baldrian P."/>
            <person name="Vilgalys R."/>
            <person name="Dunand C."/>
            <person name="Henrissat B."/>
            <person name="Grigoriev I.V."/>
            <person name="Hibbett D."/>
            <person name="Nagy L.G."/>
            <person name="Martin F.M."/>
        </authorList>
    </citation>
    <scope>NUCLEOTIDE SEQUENCE</scope>
    <source>
        <strain evidence="2">BED1</strain>
    </source>
</reference>
<keyword evidence="3" id="KW-1185">Reference proteome</keyword>
<name>A0AAD4BSX1_BOLED</name>
<dbReference type="AlphaFoldDB" id="A0AAD4BSX1"/>
<evidence type="ECO:0000256" key="1">
    <source>
        <dbReference type="SAM" id="SignalP"/>
    </source>
</evidence>
<feature type="signal peptide" evidence="1">
    <location>
        <begin position="1"/>
        <end position="24"/>
    </location>
</feature>
<accession>A0AAD4BSX1</accession>
<dbReference type="EMBL" id="WHUW01000016">
    <property type="protein sequence ID" value="KAF8438538.1"/>
    <property type="molecule type" value="Genomic_DNA"/>
</dbReference>
<evidence type="ECO:0000313" key="2">
    <source>
        <dbReference type="EMBL" id="KAF8438538.1"/>
    </source>
</evidence>
<sequence>MCRKDSPPLSTLFIVLGSIGHLQTCQWSCEQARIVVVCRPPTPNIRSRVQVSKKGVTVDRALWNNKCSVDQM</sequence>
<keyword evidence="1" id="KW-0732">Signal</keyword>
<comment type="caution">
    <text evidence="2">The sequence shown here is derived from an EMBL/GenBank/DDBJ whole genome shotgun (WGS) entry which is preliminary data.</text>
</comment>
<feature type="chain" id="PRO_5042288313" description="Secreted protein" evidence="1">
    <location>
        <begin position="25"/>
        <end position="72"/>
    </location>
</feature>
<evidence type="ECO:0008006" key="4">
    <source>
        <dbReference type="Google" id="ProtNLM"/>
    </source>
</evidence>
<dbReference type="Proteomes" id="UP001194468">
    <property type="component" value="Unassembled WGS sequence"/>
</dbReference>
<reference evidence="2" key="1">
    <citation type="submission" date="2019-10" db="EMBL/GenBank/DDBJ databases">
        <authorList>
            <consortium name="DOE Joint Genome Institute"/>
            <person name="Kuo A."/>
            <person name="Miyauchi S."/>
            <person name="Kiss E."/>
            <person name="Drula E."/>
            <person name="Kohler A."/>
            <person name="Sanchez-Garcia M."/>
            <person name="Andreopoulos B."/>
            <person name="Barry K.W."/>
            <person name="Bonito G."/>
            <person name="Buee M."/>
            <person name="Carver A."/>
            <person name="Chen C."/>
            <person name="Cichocki N."/>
            <person name="Clum A."/>
            <person name="Culley D."/>
            <person name="Crous P.W."/>
            <person name="Fauchery L."/>
            <person name="Girlanda M."/>
            <person name="Hayes R."/>
            <person name="Keri Z."/>
            <person name="LaButti K."/>
            <person name="Lipzen A."/>
            <person name="Lombard V."/>
            <person name="Magnuson J."/>
            <person name="Maillard F."/>
            <person name="Morin E."/>
            <person name="Murat C."/>
            <person name="Nolan M."/>
            <person name="Ohm R."/>
            <person name="Pangilinan J."/>
            <person name="Pereira M."/>
            <person name="Perotto S."/>
            <person name="Peter M."/>
            <person name="Riley R."/>
            <person name="Sitrit Y."/>
            <person name="Stielow B."/>
            <person name="Szollosi G."/>
            <person name="Zifcakova L."/>
            <person name="Stursova M."/>
            <person name="Spatafora J.W."/>
            <person name="Tedersoo L."/>
            <person name="Vaario L.-M."/>
            <person name="Yamada A."/>
            <person name="Yan M."/>
            <person name="Wang P."/>
            <person name="Xu J."/>
            <person name="Bruns T."/>
            <person name="Baldrian P."/>
            <person name="Vilgalys R."/>
            <person name="Henrissat B."/>
            <person name="Grigoriev I.V."/>
            <person name="Hibbett D."/>
            <person name="Nagy L.G."/>
            <person name="Martin F.M."/>
        </authorList>
    </citation>
    <scope>NUCLEOTIDE SEQUENCE</scope>
    <source>
        <strain evidence="2">BED1</strain>
    </source>
</reference>
<gene>
    <name evidence="2" type="ORF">L210DRAFT_943288</name>
</gene>
<organism evidence="2 3">
    <name type="scientific">Boletus edulis BED1</name>
    <dbReference type="NCBI Taxonomy" id="1328754"/>
    <lineage>
        <taxon>Eukaryota</taxon>
        <taxon>Fungi</taxon>
        <taxon>Dikarya</taxon>
        <taxon>Basidiomycota</taxon>
        <taxon>Agaricomycotina</taxon>
        <taxon>Agaricomycetes</taxon>
        <taxon>Agaricomycetidae</taxon>
        <taxon>Boletales</taxon>
        <taxon>Boletineae</taxon>
        <taxon>Boletaceae</taxon>
        <taxon>Boletoideae</taxon>
        <taxon>Boletus</taxon>
    </lineage>
</organism>
<proteinExistence type="predicted"/>
<evidence type="ECO:0000313" key="3">
    <source>
        <dbReference type="Proteomes" id="UP001194468"/>
    </source>
</evidence>